<comment type="caution">
    <text evidence="2">The sequence shown here is derived from an EMBL/GenBank/DDBJ whole genome shotgun (WGS) entry which is preliminary data.</text>
</comment>
<sequence length="125" mass="14619">MHSTYVLQKYVKHSWKESITNNPSDEENGPQSETNALPPIFPQNFRNLPPKGSSQKIRFVRHSELEFLKITTLLKMKWIIYLVNNDRFRLVICRTRLRRETVLSISKTNSLLLLSESVGNICIFN</sequence>
<dbReference type="EMBL" id="BMAV01010178">
    <property type="protein sequence ID" value="GFY55089.1"/>
    <property type="molecule type" value="Genomic_DNA"/>
</dbReference>
<accession>A0A8X6XKV0</accession>
<evidence type="ECO:0000256" key="1">
    <source>
        <dbReference type="SAM" id="MobiDB-lite"/>
    </source>
</evidence>
<dbReference type="AlphaFoldDB" id="A0A8X6XKV0"/>
<reference evidence="2" key="1">
    <citation type="submission" date="2020-08" db="EMBL/GenBank/DDBJ databases">
        <title>Multicomponent nature underlies the extraordinary mechanical properties of spider dragline silk.</title>
        <authorList>
            <person name="Kono N."/>
            <person name="Nakamura H."/>
            <person name="Mori M."/>
            <person name="Yoshida Y."/>
            <person name="Ohtoshi R."/>
            <person name="Malay A.D."/>
            <person name="Moran D.A.P."/>
            <person name="Tomita M."/>
            <person name="Numata K."/>
            <person name="Arakawa K."/>
        </authorList>
    </citation>
    <scope>NUCLEOTIDE SEQUENCE</scope>
</reference>
<keyword evidence="3" id="KW-1185">Reference proteome</keyword>
<dbReference type="Proteomes" id="UP000886998">
    <property type="component" value="Unassembled WGS sequence"/>
</dbReference>
<feature type="region of interest" description="Disordered" evidence="1">
    <location>
        <begin position="19"/>
        <end position="39"/>
    </location>
</feature>
<feature type="compositionally biased region" description="Polar residues" evidence="1">
    <location>
        <begin position="19"/>
        <end position="35"/>
    </location>
</feature>
<organism evidence="2 3">
    <name type="scientific">Trichonephila inaurata madagascariensis</name>
    <dbReference type="NCBI Taxonomy" id="2747483"/>
    <lineage>
        <taxon>Eukaryota</taxon>
        <taxon>Metazoa</taxon>
        <taxon>Ecdysozoa</taxon>
        <taxon>Arthropoda</taxon>
        <taxon>Chelicerata</taxon>
        <taxon>Arachnida</taxon>
        <taxon>Araneae</taxon>
        <taxon>Araneomorphae</taxon>
        <taxon>Entelegynae</taxon>
        <taxon>Araneoidea</taxon>
        <taxon>Nephilidae</taxon>
        <taxon>Trichonephila</taxon>
        <taxon>Trichonephila inaurata</taxon>
    </lineage>
</organism>
<name>A0A8X6XKV0_9ARAC</name>
<protein>
    <submittedName>
        <fullName evidence="2">Uncharacterized protein</fullName>
    </submittedName>
</protein>
<evidence type="ECO:0000313" key="2">
    <source>
        <dbReference type="EMBL" id="GFY55089.1"/>
    </source>
</evidence>
<gene>
    <name evidence="2" type="ORF">TNIN_246901</name>
</gene>
<evidence type="ECO:0000313" key="3">
    <source>
        <dbReference type="Proteomes" id="UP000886998"/>
    </source>
</evidence>
<proteinExistence type="predicted"/>